<dbReference type="Proteomes" id="UP001054837">
    <property type="component" value="Unassembled WGS sequence"/>
</dbReference>
<evidence type="ECO:0000313" key="4">
    <source>
        <dbReference type="Proteomes" id="UP001054837"/>
    </source>
</evidence>
<proteinExistence type="predicted"/>
<dbReference type="GO" id="GO:0030620">
    <property type="term" value="F:U2 snRNA binding"/>
    <property type="evidence" value="ECO:0007669"/>
    <property type="project" value="TreeGrafter"/>
</dbReference>
<dbReference type="AlphaFoldDB" id="A0AAV4V4F6"/>
<evidence type="ECO:0000259" key="1">
    <source>
        <dbReference type="Pfam" id="PF15862"/>
    </source>
</evidence>
<dbReference type="Pfam" id="PF23086">
    <property type="entry name" value="Tudor_Coilin"/>
    <property type="match status" value="1"/>
</dbReference>
<sequence length="557" mass="63584">MAENSFRILIDFRELNIKSYKFAWMSVSKSEIITIQDLKDVIFQKFSLKRSDIQLYLLDGYLPEDERVDYILRDNDVIRLLYASPTSCQTNSGILNFISIDENDSEQIKTSKKRKHGNSIELPKHKQKKHRLSDVISLTENNVAEKNFDENNVKNDNKHSFSIKKKKYKDKSQKKSLVENDVTLDHEIITISGENRTSSQQGKEKTEKGLSKICVGSDDCNMTKISCPSLSVSNKNSTNKKPNYQMLLSKDENCKSIDLSSNSEIHETLINFLPMQGNNCKKKKRKRHKKRKPLDNSSLILPNELTNTCSNSATTFNQVIDISTKNPQIAESRNLFKELNAYSNSPTIFDQEATIYNEKQIMKSSPQNSNISNRIVYSANDNNSAKVLDEFNFKTSTPVIKSQNLHSTNFPRENPEPLNISFNQPHMSREGLNISTTQCGVQKKKWEAKPSLNPGSPYYNWKPVNILPKEGTHIAYKILELDETYSPVISQYKEGVVKSIDIKTDELVIKLIEPETKKGKIGKFEIVYSEGELLEEIINTVTVSWPSLIDPVQKPLP</sequence>
<name>A0AAV4V4F6_9ARAC</name>
<feature type="domain" description="Coilin N-terminal" evidence="1">
    <location>
        <begin position="20"/>
        <end position="161"/>
    </location>
</feature>
<dbReference type="InterPro" id="IPR024822">
    <property type="entry name" value="Coilin"/>
</dbReference>
<feature type="domain" description="Coilin tudor" evidence="2">
    <location>
        <begin position="461"/>
        <end position="512"/>
    </location>
</feature>
<protein>
    <submittedName>
        <fullName evidence="3">Coilin</fullName>
    </submittedName>
</protein>
<accession>A0AAV4V4F6</accession>
<dbReference type="Pfam" id="PF15862">
    <property type="entry name" value="Coilin_N"/>
    <property type="match status" value="1"/>
</dbReference>
<dbReference type="InterPro" id="IPR031722">
    <property type="entry name" value="Coilin_N"/>
</dbReference>
<dbReference type="EMBL" id="BPLQ01012353">
    <property type="protein sequence ID" value="GIY64869.1"/>
    <property type="molecule type" value="Genomic_DNA"/>
</dbReference>
<evidence type="ECO:0000313" key="3">
    <source>
        <dbReference type="EMBL" id="GIY64869.1"/>
    </source>
</evidence>
<reference evidence="3 4" key="1">
    <citation type="submission" date="2021-06" db="EMBL/GenBank/DDBJ databases">
        <title>Caerostris darwini draft genome.</title>
        <authorList>
            <person name="Kono N."/>
            <person name="Arakawa K."/>
        </authorList>
    </citation>
    <scope>NUCLEOTIDE SEQUENCE [LARGE SCALE GENOMIC DNA]</scope>
</reference>
<dbReference type="GO" id="GO:0030619">
    <property type="term" value="F:U1 snRNA binding"/>
    <property type="evidence" value="ECO:0007669"/>
    <property type="project" value="TreeGrafter"/>
</dbReference>
<dbReference type="InterPro" id="IPR056398">
    <property type="entry name" value="Tudor_Coilin"/>
</dbReference>
<dbReference type="GO" id="GO:0015030">
    <property type="term" value="C:Cajal body"/>
    <property type="evidence" value="ECO:0007669"/>
    <property type="project" value="TreeGrafter"/>
</dbReference>
<dbReference type="PANTHER" id="PTHR15197">
    <property type="entry name" value="COILIN P80"/>
    <property type="match status" value="1"/>
</dbReference>
<dbReference type="GO" id="GO:0000387">
    <property type="term" value="P:spliceosomal snRNP assembly"/>
    <property type="evidence" value="ECO:0007669"/>
    <property type="project" value="TreeGrafter"/>
</dbReference>
<comment type="caution">
    <text evidence="3">The sequence shown here is derived from an EMBL/GenBank/DDBJ whole genome shotgun (WGS) entry which is preliminary data.</text>
</comment>
<organism evidence="3 4">
    <name type="scientific">Caerostris darwini</name>
    <dbReference type="NCBI Taxonomy" id="1538125"/>
    <lineage>
        <taxon>Eukaryota</taxon>
        <taxon>Metazoa</taxon>
        <taxon>Ecdysozoa</taxon>
        <taxon>Arthropoda</taxon>
        <taxon>Chelicerata</taxon>
        <taxon>Arachnida</taxon>
        <taxon>Araneae</taxon>
        <taxon>Araneomorphae</taxon>
        <taxon>Entelegynae</taxon>
        <taxon>Araneoidea</taxon>
        <taxon>Araneidae</taxon>
        <taxon>Caerostris</taxon>
    </lineage>
</organism>
<dbReference type="PANTHER" id="PTHR15197:SF0">
    <property type="entry name" value="COILIN"/>
    <property type="match status" value="1"/>
</dbReference>
<keyword evidence="4" id="KW-1185">Reference proteome</keyword>
<evidence type="ECO:0000259" key="2">
    <source>
        <dbReference type="Pfam" id="PF23086"/>
    </source>
</evidence>
<gene>
    <name evidence="3" type="primary">X975_01706</name>
    <name evidence="3" type="ORF">CDAR_240111</name>
</gene>